<sequence>MSSSSSSSSRSKSNANSVMTKANNQYNISLSPIYPITTSTSSSPDTPNVKNEKKKKSILPKIFGSRRNGRGSDEDALKSNPEGDSISITLKKLETKRKAFLDGPMMRKSFSERETSLGLKA</sequence>
<evidence type="ECO:0000313" key="3">
    <source>
        <dbReference type="Proteomes" id="UP001157006"/>
    </source>
</evidence>
<dbReference type="EMBL" id="OX451741">
    <property type="protein sequence ID" value="CAI8618978.1"/>
    <property type="molecule type" value="Genomic_DNA"/>
</dbReference>
<organism evidence="2 3">
    <name type="scientific">Vicia faba</name>
    <name type="common">Broad bean</name>
    <name type="synonym">Faba vulgaris</name>
    <dbReference type="NCBI Taxonomy" id="3906"/>
    <lineage>
        <taxon>Eukaryota</taxon>
        <taxon>Viridiplantae</taxon>
        <taxon>Streptophyta</taxon>
        <taxon>Embryophyta</taxon>
        <taxon>Tracheophyta</taxon>
        <taxon>Spermatophyta</taxon>
        <taxon>Magnoliopsida</taxon>
        <taxon>eudicotyledons</taxon>
        <taxon>Gunneridae</taxon>
        <taxon>Pentapetalae</taxon>
        <taxon>rosids</taxon>
        <taxon>fabids</taxon>
        <taxon>Fabales</taxon>
        <taxon>Fabaceae</taxon>
        <taxon>Papilionoideae</taxon>
        <taxon>50 kb inversion clade</taxon>
        <taxon>NPAAA clade</taxon>
        <taxon>Hologalegina</taxon>
        <taxon>IRL clade</taxon>
        <taxon>Fabeae</taxon>
        <taxon>Vicia</taxon>
    </lineage>
</organism>
<dbReference type="Proteomes" id="UP001157006">
    <property type="component" value="Chromosome 6"/>
</dbReference>
<evidence type="ECO:0000313" key="2">
    <source>
        <dbReference type="EMBL" id="CAI8618978.1"/>
    </source>
</evidence>
<feature type="compositionally biased region" description="Polar residues" evidence="1">
    <location>
        <begin position="14"/>
        <end position="27"/>
    </location>
</feature>
<reference evidence="2 3" key="1">
    <citation type="submission" date="2023-01" db="EMBL/GenBank/DDBJ databases">
        <authorList>
            <person name="Kreplak J."/>
        </authorList>
    </citation>
    <scope>NUCLEOTIDE SEQUENCE [LARGE SCALE GENOMIC DNA]</scope>
</reference>
<keyword evidence="3" id="KW-1185">Reference proteome</keyword>
<protein>
    <submittedName>
        <fullName evidence="2">Uncharacterized protein</fullName>
    </submittedName>
</protein>
<feature type="compositionally biased region" description="Low complexity" evidence="1">
    <location>
        <begin position="1"/>
        <end position="13"/>
    </location>
</feature>
<dbReference type="AlphaFoldDB" id="A0AAV1BBA4"/>
<feature type="region of interest" description="Disordered" evidence="1">
    <location>
        <begin position="1"/>
        <end position="89"/>
    </location>
</feature>
<name>A0AAV1BBA4_VICFA</name>
<accession>A0AAV1BBA4</accession>
<gene>
    <name evidence="2" type="ORF">VFH_VI149160</name>
</gene>
<evidence type="ECO:0000256" key="1">
    <source>
        <dbReference type="SAM" id="MobiDB-lite"/>
    </source>
</evidence>
<proteinExistence type="predicted"/>
<feature type="compositionally biased region" description="Low complexity" evidence="1">
    <location>
        <begin position="28"/>
        <end position="47"/>
    </location>
</feature>